<reference evidence="1" key="1">
    <citation type="journal article" date="2020" name="Nature">
        <title>Giant virus diversity and host interactions through global metagenomics.</title>
        <authorList>
            <person name="Schulz F."/>
            <person name="Roux S."/>
            <person name="Paez-Espino D."/>
            <person name="Jungbluth S."/>
            <person name="Walsh D.A."/>
            <person name="Denef V.J."/>
            <person name="McMahon K.D."/>
            <person name="Konstantinidis K.T."/>
            <person name="Eloe-Fadrosh E.A."/>
            <person name="Kyrpides N.C."/>
            <person name="Woyke T."/>
        </authorList>
    </citation>
    <scope>NUCLEOTIDE SEQUENCE</scope>
    <source>
        <strain evidence="1">GVMAG-M-3300020187-37</strain>
    </source>
</reference>
<sequence length="140" mass="17344">MFIIFKKIIHNNKLINYMKLILNKNNLSLNNIKFLHRYRYTKLIYDLNDIYMNGVFIRINEFKIYKNDDFIYILLLNDYDINLIKNIIEHINNSLDIKIQFKNNIIRMRNNYDINNDYIDLNINNIKKYDNKYILYVYNQ</sequence>
<name>A0A6C0C5J3_9ZZZZ</name>
<evidence type="ECO:0000313" key="1">
    <source>
        <dbReference type="EMBL" id="QHS99626.1"/>
    </source>
</evidence>
<organism evidence="1">
    <name type="scientific">viral metagenome</name>
    <dbReference type="NCBI Taxonomy" id="1070528"/>
    <lineage>
        <taxon>unclassified sequences</taxon>
        <taxon>metagenomes</taxon>
        <taxon>organismal metagenomes</taxon>
    </lineage>
</organism>
<accession>A0A6C0C5J3</accession>
<proteinExistence type="predicted"/>
<protein>
    <submittedName>
        <fullName evidence="1">Uncharacterized protein</fullName>
    </submittedName>
</protein>
<dbReference type="EMBL" id="MN739345">
    <property type="protein sequence ID" value="QHS99626.1"/>
    <property type="molecule type" value="Genomic_DNA"/>
</dbReference>
<dbReference type="AlphaFoldDB" id="A0A6C0C5J3"/>